<evidence type="ECO:0000313" key="1">
    <source>
        <dbReference type="EMBL" id="EJK66317.1"/>
    </source>
</evidence>
<keyword evidence="2" id="KW-1185">Reference proteome</keyword>
<evidence type="ECO:0000313" key="2">
    <source>
        <dbReference type="Proteomes" id="UP000266841"/>
    </source>
</evidence>
<dbReference type="Proteomes" id="UP000266841">
    <property type="component" value="Unassembled WGS sequence"/>
</dbReference>
<protein>
    <submittedName>
        <fullName evidence="1">Uncharacterized protein</fullName>
    </submittedName>
</protein>
<sequence>MVFNFDVLAWSIDPKQNESGFSPHRDRQPETPSALRDSFFRDGHSKYATHWIAIEAATPENSCLYVIPKPFDPGYLEGDDEAEDASVDEEEDAAQYLDPLSRALDTKQSYQNIRALPRQACQSVLFTHRILHWGSRGNPNALNNRPRLAVSFVYSEEGFEAPYLSNFCFVREKGGYKLPPFRLRLLLVCAQLIIYYQRFDLSAAFMRACYDYCKENATELNEIYRRKVFYEYVQAMKEKEKRDSVEDAASGREEVIGDEIKSEDEEALLEEMLDQCDEFDDDFDSLVECNVDAHESTNKKRRKT</sequence>
<dbReference type="AlphaFoldDB" id="K0T795"/>
<proteinExistence type="predicted"/>
<dbReference type="OrthoDB" id="45168at2759"/>
<dbReference type="EMBL" id="AGNL01015083">
    <property type="protein sequence ID" value="EJK66317.1"/>
    <property type="molecule type" value="Genomic_DNA"/>
</dbReference>
<organism evidence="1 2">
    <name type="scientific">Thalassiosira oceanica</name>
    <name type="common">Marine diatom</name>
    <dbReference type="NCBI Taxonomy" id="159749"/>
    <lineage>
        <taxon>Eukaryota</taxon>
        <taxon>Sar</taxon>
        <taxon>Stramenopiles</taxon>
        <taxon>Ochrophyta</taxon>
        <taxon>Bacillariophyta</taxon>
        <taxon>Coscinodiscophyceae</taxon>
        <taxon>Thalassiosirophycidae</taxon>
        <taxon>Thalassiosirales</taxon>
        <taxon>Thalassiosiraceae</taxon>
        <taxon>Thalassiosira</taxon>
    </lineage>
</organism>
<dbReference type="eggNOG" id="ENOG502S1U9">
    <property type="taxonomic scope" value="Eukaryota"/>
</dbReference>
<accession>K0T795</accession>
<reference evidence="1 2" key="1">
    <citation type="journal article" date="2012" name="Genome Biol.">
        <title>Genome and low-iron response of an oceanic diatom adapted to chronic iron limitation.</title>
        <authorList>
            <person name="Lommer M."/>
            <person name="Specht M."/>
            <person name="Roy A.S."/>
            <person name="Kraemer L."/>
            <person name="Andreson R."/>
            <person name="Gutowska M.A."/>
            <person name="Wolf J."/>
            <person name="Bergner S.V."/>
            <person name="Schilhabel M.B."/>
            <person name="Klostermeier U.C."/>
            <person name="Beiko R.G."/>
            <person name="Rosenstiel P."/>
            <person name="Hippler M."/>
            <person name="Laroche J."/>
        </authorList>
    </citation>
    <scope>NUCLEOTIDE SEQUENCE [LARGE SCALE GENOMIC DNA]</scope>
    <source>
        <strain evidence="1 2">CCMP1005</strain>
    </source>
</reference>
<comment type="caution">
    <text evidence="1">The sequence shown here is derived from an EMBL/GenBank/DDBJ whole genome shotgun (WGS) entry which is preliminary data.</text>
</comment>
<name>K0T795_THAOC</name>
<dbReference type="Gene3D" id="2.60.120.620">
    <property type="entry name" value="q2cbj1_9rhob like domain"/>
    <property type="match status" value="1"/>
</dbReference>
<dbReference type="SUPFAM" id="SSF51197">
    <property type="entry name" value="Clavaminate synthase-like"/>
    <property type="match status" value="1"/>
</dbReference>
<gene>
    <name evidence="1" type="ORF">THAOC_12774</name>
</gene>